<dbReference type="OrthoDB" id="6486at2157"/>
<dbReference type="GO" id="GO:0006189">
    <property type="term" value="P:'de novo' IMP biosynthetic process"/>
    <property type="evidence" value="ECO:0007669"/>
    <property type="project" value="InterPro"/>
</dbReference>
<dbReference type="PANTHER" id="PTHR10099">
    <property type="entry name" value="PHOSPHORIBOSYLFORMYLGLYCINAMIDINE SYNTHASE"/>
    <property type="match status" value="1"/>
</dbReference>
<keyword evidence="1" id="KW-0963">Cytoplasm</keyword>
<gene>
    <name evidence="8" type="ORF">SZ63_08805</name>
</gene>
<evidence type="ECO:0000256" key="2">
    <source>
        <dbReference type="ARBA" id="ARBA00022598"/>
    </source>
</evidence>
<reference evidence="8 9" key="1">
    <citation type="journal article" date="2015" name="Int. J. Syst. Evol. Microbiol.">
        <title>Methanoculleus sediminis sp. nov., a methanogen from sediments near a submarine mud volcano.</title>
        <authorList>
            <person name="Chen S.C."/>
            <person name="Chen M.F."/>
            <person name="Lai M.C."/>
            <person name="Weng C.Y."/>
            <person name="Wu S.Y."/>
            <person name="Lin S."/>
            <person name="Yang T.F."/>
            <person name="Chen P.C."/>
        </authorList>
    </citation>
    <scope>NUCLEOTIDE SEQUENCE [LARGE SCALE GENOMIC DNA]</scope>
    <source>
        <strain evidence="8 9">S3Fa</strain>
    </source>
</reference>
<name>A0A0H1QYN1_9EURY</name>
<evidence type="ECO:0000256" key="5">
    <source>
        <dbReference type="ARBA" id="ARBA00022801"/>
    </source>
</evidence>
<dbReference type="CDD" id="cd01740">
    <property type="entry name" value="GATase1_FGAR_AT"/>
    <property type="match status" value="1"/>
</dbReference>
<comment type="caution">
    <text evidence="8">The sequence shown here is derived from an EMBL/GenBank/DDBJ whole genome shotgun (WGS) entry which is preliminary data.</text>
</comment>
<dbReference type="GO" id="GO:0004642">
    <property type="term" value="F:phosphoribosylformylglycinamidine synthase activity"/>
    <property type="evidence" value="ECO:0007669"/>
    <property type="project" value="InterPro"/>
</dbReference>
<dbReference type="SMART" id="SM01211">
    <property type="entry name" value="GATase_5"/>
    <property type="match status" value="1"/>
</dbReference>
<keyword evidence="4" id="KW-0658">Purine biosynthesis</keyword>
<dbReference type="PATRIC" id="fig|1550566.3.peg.1915"/>
<accession>A0A0H1QYN1</accession>
<keyword evidence="7" id="KW-0315">Glutamine amidotransferase</keyword>
<evidence type="ECO:0000313" key="9">
    <source>
        <dbReference type="Proteomes" id="UP000035301"/>
    </source>
</evidence>
<dbReference type="PROSITE" id="PS51273">
    <property type="entry name" value="GATASE_TYPE_1"/>
    <property type="match status" value="1"/>
</dbReference>
<dbReference type="InterPro" id="IPR010075">
    <property type="entry name" value="PRibForGlyAmidine_synth_PurQ"/>
</dbReference>
<evidence type="ECO:0000256" key="6">
    <source>
        <dbReference type="ARBA" id="ARBA00022840"/>
    </source>
</evidence>
<keyword evidence="9" id="KW-1185">Reference proteome</keyword>
<evidence type="ECO:0000256" key="4">
    <source>
        <dbReference type="ARBA" id="ARBA00022755"/>
    </source>
</evidence>
<dbReference type="GO" id="GO:0016787">
    <property type="term" value="F:hydrolase activity"/>
    <property type="evidence" value="ECO:0007669"/>
    <property type="project" value="UniProtKB-KW"/>
</dbReference>
<keyword evidence="6" id="KW-0067">ATP-binding</keyword>
<dbReference type="Pfam" id="PF13507">
    <property type="entry name" value="GATase_5"/>
    <property type="match status" value="1"/>
</dbReference>
<evidence type="ECO:0000256" key="7">
    <source>
        <dbReference type="ARBA" id="ARBA00022962"/>
    </source>
</evidence>
<evidence type="ECO:0000313" key="8">
    <source>
        <dbReference type="EMBL" id="KLK87716.1"/>
    </source>
</evidence>
<dbReference type="GO" id="GO:0005524">
    <property type="term" value="F:ATP binding"/>
    <property type="evidence" value="ECO:0007669"/>
    <property type="project" value="UniProtKB-KW"/>
</dbReference>
<dbReference type="STRING" id="1550566.SZ63_08805"/>
<protein>
    <submittedName>
        <fullName evidence="8">Phosphoribosylformylglycinamidine synthase</fullName>
    </submittedName>
</protein>
<dbReference type="EMBL" id="JXOJ01000004">
    <property type="protein sequence ID" value="KLK87716.1"/>
    <property type="molecule type" value="Genomic_DNA"/>
</dbReference>
<dbReference type="InterPro" id="IPR029062">
    <property type="entry name" value="Class_I_gatase-like"/>
</dbReference>
<dbReference type="PANTHER" id="PTHR10099:SF1">
    <property type="entry name" value="PHOSPHORIBOSYLFORMYLGLYCINAMIDINE SYNTHASE"/>
    <property type="match status" value="1"/>
</dbReference>
<organism evidence="8 9">
    <name type="scientific">Methanoculleus sediminis</name>
    <dbReference type="NCBI Taxonomy" id="1550566"/>
    <lineage>
        <taxon>Archaea</taxon>
        <taxon>Methanobacteriati</taxon>
        <taxon>Methanobacteriota</taxon>
        <taxon>Stenosarchaea group</taxon>
        <taxon>Methanomicrobia</taxon>
        <taxon>Methanomicrobiales</taxon>
        <taxon>Methanomicrobiaceae</taxon>
        <taxon>Methanoculleus</taxon>
    </lineage>
</organism>
<dbReference type="SUPFAM" id="SSF52317">
    <property type="entry name" value="Class I glutamine amidotransferase-like"/>
    <property type="match status" value="1"/>
</dbReference>
<dbReference type="PIRSF" id="PIRSF001586">
    <property type="entry name" value="FGAM_synth_I"/>
    <property type="match status" value="1"/>
</dbReference>
<keyword evidence="5" id="KW-0378">Hydrolase</keyword>
<proteinExistence type="predicted"/>
<evidence type="ECO:0000256" key="1">
    <source>
        <dbReference type="ARBA" id="ARBA00022490"/>
    </source>
</evidence>
<dbReference type="GO" id="GO:0005737">
    <property type="term" value="C:cytoplasm"/>
    <property type="evidence" value="ECO:0007669"/>
    <property type="project" value="TreeGrafter"/>
</dbReference>
<dbReference type="Gene3D" id="3.40.50.880">
    <property type="match status" value="1"/>
</dbReference>
<dbReference type="Proteomes" id="UP000035301">
    <property type="component" value="Unassembled WGS sequence"/>
</dbReference>
<dbReference type="AlphaFoldDB" id="A0A0H1QYN1"/>
<dbReference type="RefSeq" id="WP_048184359.1">
    <property type="nucleotide sequence ID" value="NZ_JXOJ01000004.1"/>
</dbReference>
<keyword evidence="2" id="KW-0436">Ligase</keyword>
<keyword evidence="3" id="KW-0547">Nucleotide-binding</keyword>
<sequence length="270" mass="30112">MARAYNARALIMSGYGINSEMETAEALMRAGMASDIVHINDLIAGEKTLSDYRLMVFPGGFSYGDDTGAGNAYANRVRNNLWSDVKEFLAGDNLVLGICNGFQILANLGLVPAFDRDYPREIALMPNRKGVLECRFVTLKPAADNLWTKGISHLYCPVSHGEGNFSCSEETLKRIERENMVAFRYCRDDLSPAGGEYPYNPNGALADIAGVTSADGKVLGLMPHPERAMEFVNLYDWPIQKERLKREGKPLPTESMNMRFFRNVVDYFGR</sequence>
<evidence type="ECO:0000256" key="3">
    <source>
        <dbReference type="ARBA" id="ARBA00022741"/>
    </source>
</evidence>